<comment type="caution">
    <text evidence="2">The sequence shown here is derived from an EMBL/GenBank/DDBJ whole genome shotgun (WGS) entry which is preliminary data.</text>
</comment>
<evidence type="ECO:0000313" key="2">
    <source>
        <dbReference type="EMBL" id="SFL91195.1"/>
    </source>
</evidence>
<dbReference type="EMBL" id="FOTO01000009">
    <property type="protein sequence ID" value="SFL91195.1"/>
    <property type="molecule type" value="Genomic_DNA"/>
</dbReference>
<gene>
    <name evidence="2" type="ORF">SAMN05421830_10920</name>
</gene>
<protein>
    <submittedName>
        <fullName evidence="2">Uncharacterized protein</fullName>
    </submittedName>
</protein>
<dbReference type="AntiFam" id="ANF00272">
    <property type="entry name" value="Translation of CRISPR region"/>
</dbReference>
<dbReference type="AlphaFoldDB" id="A0A8G2C4R7"/>
<sequence>MFQSTPLREGRQSGAACPKSRVMFQSTPLREGRPRTRPSSTPSWCFNPRPCERGDHRHPQERAGIYSFNPRPCERGDEDGALVAGLVSVSIHAPARGATCPNSRDSGRLWFQSTPLREGRLRPQEQTLFLLVSIHAPARGATSVPWRAGIDPAVSIHAPARGATAWRAVRRLRRRFNPRPCERGDRPSFTAQN</sequence>
<proteinExistence type="predicted"/>
<feature type="region of interest" description="Disordered" evidence="1">
    <location>
        <begin position="1"/>
        <end position="42"/>
    </location>
</feature>
<name>A0A8G2C4R7_DESNO</name>
<keyword evidence="3" id="KW-1185">Reference proteome</keyword>
<accession>A0A8G2C4R7</accession>
<evidence type="ECO:0000313" key="3">
    <source>
        <dbReference type="Proteomes" id="UP000199581"/>
    </source>
</evidence>
<dbReference type="Proteomes" id="UP000199581">
    <property type="component" value="Unassembled WGS sequence"/>
</dbReference>
<organism evidence="2 3">
    <name type="scientific">Desulfomicrobium norvegicum (strain DSM 1741 / NCIMB 8310)</name>
    <name type="common">Desulfovibrio baculatus (strain Norway 4)</name>
    <name type="synonym">Desulfovibrio desulfuricans (strain Norway 4)</name>
    <dbReference type="NCBI Taxonomy" id="52561"/>
    <lineage>
        <taxon>Bacteria</taxon>
        <taxon>Pseudomonadati</taxon>
        <taxon>Thermodesulfobacteriota</taxon>
        <taxon>Desulfovibrionia</taxon>
        <taxon>Desulfovibrionales</taxon>
        <taxon>Desulfomicrobiaceae</taxon>
        <taxon>Desulfomicrobium</taxon>
    </lineage>
</organism>
<evidence type="ECO:0000256" key="1">
    <source>
        <dbReference type="SAM" id="MobiDB-lite"/>
    </source>
</evidence>
<reference evidence="2 3" key="1">
    <citation type="submission" date="2016-10" db="EMBL/GenBank/DDBJ databases">
        <authorList>
            <person name="Varghese N."/>
            <person name="Submissions S."/>
        </authorList>
    </citation>
    <scope>NUCLEOTIDE SEQUENCE [LARGE SCALE GENOMIC DNA]</scope>
    <source>
        <strain evidence="2 3">DSM 1741</strain>
    </source>
</reference>